<evidence type="ECO:0000256" key="1">
    <source>
        <dbReference type="ARBA" id="ARBA00006738"/>
    </source>
</evidence>
<evidence type="ECO:0000313" key="3">
    <source>
        <dbReference type="EMBL" id="MEN5377313.1"/>
    </source>
</evidence>
<dbReference type="Pfam" id="PF02021">
    <property type="entry name" value="UPF0102"/>
    <property type="match status" value="1"/>
</dbReference>
<dbReference type="HAMAP" id="MF_00048">
    <property type="entry name" value="UPF0102"/>
    <property type="match status" value="1"/>
</dbReference>
<proteinExistence type="inferred from homology"/>
<dbReference type="InterPro" id="IPR003509">
    <property type="entry name" value="UPF0102_YraN-like"/>
</dbReference>
<reference evidence="3 4" key="1">
    <citation type="submission" date="2024-04" db="EMBL/GenBank/DDBJ databases">
        <title>WGS of bacteria from Torrens River.</title>
        <authorList>
            <person name="Wyrsch E.R."/>
            <person name="Drigo B."/>
        </authorList>
    </citation>
    <scope>NUCLEOTIDE SEQUENCE [LARGE SCALE GENOMIC DNA]</scope>
    <source>
        <strain evidence="3 4">TWI391</strain>
    </source>
</reference>
<dbReference type="Proteomes" id="UP001409291">
    <property type="component" value="Unassembled WGS sequence"/>
</dbReference>
<dbReference type="RefSeq" id="WP_132771615.1">
    <property type="nucleotide sequence ID" value="NZ_JAOQNK010000001.1"/>
</dbReference>
<dbReference type="SUPFAM" id="SSF52980">
    <property type="entry name" value="Restriction endonuclease-like"/>
    <property type="match status" value="1"/>
</dbReference>
<dbReference type="NCBIfam" id="TIGR00252">
    <property type="entry name" value="YraN family protein"/>
    <property type="match status" value="1"/>
</dbReference>
<dbReference type="NCBIfam" id="NF009154">
    <property type="entry name" value="PRK12497.3-3"/>
    <property type="match status" value="1"/>
</dbReference>
<evidence type="ECO:0000256" key="2">
    <source>
        <dbReference type="HAMAP-Rule" id="MF_00048"/>
    </source>
</evidence>
<dbReference type="InterPro" id="IPR011335">
    <property type="entry name" value="Restrct_endonuc-II-like"/>
</dbReference>
<comment type="similarity">
    <text evidence="1 2">Belongs to the UPF0102 family.</text>
</comment>
<sequence length="120" mass="14314">MAKHLEFGKLGESYAEKFLQDLGCEILLRNWRYKNLEVDLIVRDAGILVFVEVKTRRKLDYGEPFEFVDWQKKRKLTRAADVYLKKYDVTGEIRFDIISVLITDKDNIQLEHIKDAFWNE</sequence>
<name>A0ABV0BTH3_9SPHI</name>
<dbReference type="EMBL" id="JBDJNQ010000003">
    <property type="protein sequence ID" value="MEN5377313.1"/>
    <property type="molecule type" value="Genomic_DNA"/>
</dbReference>
<dbReference type="PANTHER" id="PTHR34039">
    <property type="entry name" value="UPF0102 PROTEIN YRAN"/>
    <property type="match status" value="1"/>
</dbReference>
<evidence type="ECO:0000313" key="4">
    <source>
        <dbReference type="Proteomes" id="UP001409291"/>
    </source>
</evidence>
<protein>
    <recommendedName>
        <fullName evidence="2">UPF0102 protein ABE541_08590</fullName>
    </recommendedName>
</protein>
<accession>A0ABV0BTH3</accession>
<keyword evidence="4" id="KW-1185">Reference proteome</keyword>
<dbReference type="Gene3D" id="3.40.1350.10">
    <property type="match status" value="1"/>
</dbReference>
<dbReference type="InterPro" id="IPR011856">
    <property type="entry name" value="tRNA_endonuc-like_dom_sf"/>
</dbReference>
<comment type="caution">
    <text evidence="3">The sequence shown here is derived from an EMBL/GenBank/DDBJ whole genome shotgun (WGS) entry which is preliminary data.</text>
</comment>
<dbReference type="PANTHER" id="PTHR34039:SF1">
    <property type="entry name" value="UPF0102 PROTEIN YRAN"/>
    <property type="match status" value="1"/>
</dbReference>
<dbReference type="CDD" id="cd20736">
    <property type="entry name" value="PoNe_Nuclease"/>
    <property type="match status" value="1"/>
</dbReference>
<dbReference type="NCBIfam" id="NF009150">
    <property type="entry name" value="PRK12497.1-3"/>
    <property type="match status" value="1"/>
</dbReference>
<organism evidence="3 4">
    <name type="scientific">Sphingobacterium kitahiroshimense</name>
    <dbReference type="NCBI Taxonomy" id="470446"/>
    <lineage>
        <taxon>Bacteria</taxon>
        <taxon>Pseudomonadati</taxon>
        <taxon>Bacteroidota</taxon>
        <taxon>Sphingobacteriia</taxon>
        <taxon>Sphingobacteriales</taxon>
        <taxon>Sphingobacteriaceae</taxon>
        <taxon>Sphingobacterium</taxon>
    </lineage>
</organism>
<gene>
    <name evidence="3" type="ORF">ABE541_08590</name>
</gene>